<feature type="compositionally biased region" description="Low complexity" evidence="2">
    <location>
        <begin position="391"/>
        <end position="401"/>
    </location>
</feature>
<feature type="compositionally biased region" description="Polar residues" evidence="2">
    <location>
        <begin position="117"/>
        <end position="127"/>
    </location>
</feature>
<feature type="compositionally biased region" description="Low complexity" evidence="2">
    <location>
        <begin position="545"/>
        <end position="556"/>
    </location>
</feature>
<protein>
    <submittedName>
        <fullName evidence="3">Ligand dependent nuclear receptor interacting factor 1</fullName>
    </submittedName>
</protein>
<dbReference type="OMA" id="ERNDKNH"/>
<dbReference type="PANTHER" id="PTHR16131:SF2">
    <property type="entry name" value="LIGAND-DEPENDENT NUCLEAR RECEPTOR-INTERACTING FACTOR 1"/>
    <property type="match status" value="1"/>
</dbReference>
<name>F6VKB6_ORNAN</name>
<dbReference type="GeneID" id="100081644"/>
<dbReference type="Bgee" id="ENSOANG00000014268">
    <property type="expression patterns" value="Expressed in testis and 7 other cell types or tissues"/>
</dbReference>
<reference evidence="3" key="2">
    <citation type="submission" date="2025-08" db="UniProtKB">
        <authorList>
            <consortium name="Ensembl"/>
        </authorList>
    </citation>
    <scope>IDENTIFICATION</scope>
    <source>
        <strain evidence="3">Glennie</strain>
    </source>
</reference>
<feature type="region of interest" description="Disordered" evidence="2">
    <location>
        <begin position="582"/>
        <end position="721"/>
    </location>
</feature>
<feature type="compositionally biased region" description="Polar residues" evidence="2">
    <location>
        <begin position="692"/>
        <end position="718"/>
    </location>
</feature>
<accession>F6VKB6</accession>
<feature type="coiled-coil region" evidence="1">
    <location>
        <begin position="752"/>
        <end position="780"/>
    </location>
</feature>
<reference evidence="3" key="3">
    <citation type="submission" date="2025-09" db="UniProtKB">
        <authorList>
            <consortium name="Ensembl"/>
        </authorList>
    </citation>
    <scope>IDENTIFICATION</scope>
    <source>
        <strain evidence="3">Glennie</strain>
    </source>
</reference>
<evidence type="ECO:0000313" key="4">
    <source>
        <dbReference type="Proteomes" id="UP000002279"/>
    </source>
</evidence>
<proteinExistence type="predicted"/>
<dbReference type="KEGG" id="oaa:100081644"/>
<feature type="region of interest" description="Disordered" evidence="2">
    <location>
        <begin position="383"/>
        <end position="417"/>
    </location>
</feature>
<dbReference type="Ensembl" id="ENSOANT00000022492.3">
    <property type="protein sequence ID" value="ENSOANP00000022488.3"/>
    <property type="gene ID" value="ENSOANG00000014268.4"/>
</dbReference>
<dbReference type="GeneTree" id="ENSGT00390000017353"/>
<feature type="region of interest" description="Disordered" evidence="2">
    <location>
        <begin position="436"/>
        <end position="567"/>
    </location>
</feature>
<dbReference type="GO" id="GO:0006355">
    <property type="term" value="P:regulation of DNA-templated transcription"/>
    <property type="evidence" value="ECO:0007669"/>
    <property type="project" value="InterPro"/>
</dbReference>
<dbReference type="InParanoid" id="F6VKB6"/>
<dbReference type="GO" id="GO:0042974">
    <property type="term" value="F:nuclear retinoic acid receptor binding"/>
    <property type="evidence" value="ECO:0007669"/>
    <property type="project" value="InterPro"/>
</dbReference>
<feature type="compositionally biased region" description="Polar residues" evidence="2">
    <location>
        <begin position="665"/>
        <end position="676"/>
    </location>
</feature>
<sequence length="780" mass="82328">MAGAPGVVLKSTEDISGSAPQCIAGCMYQVVQTSGLDGKNLLKLLPISNSPGNPMPLVSSSVTTDSSKANLASPVHVTFQTQLNSLSTGPSIQFPVFQPVTAGKYILTRTLDPPENVRTTSAESKSLPSKVAAAANAPTPPGAADRLSLPQNAIVSPPSTQGDTTYMLVNPKNLPVMVKSPGLPSGHHLQIPAHAEVKSVPASSLPPAIQQKILAAAAPGPSGSTEAAKTPTVIYVSPVNTVKTVVSKCWQAICPKPSPPEASKAVILTGPPTPAKGAAPDVGAKASPPAQGTPMKWVVQRNPQCSSPCLVPVKSSNNVASKILKTLADMKNVQSTSAGILPLCSGGSAGSQSKITPIKDNALVMFNGKVYLLAKRGSEVLVPQVEPQSPPSSSSSPSSSSDIMSRKDPPQLADSSVSKITSEVVNIVLAKRNNSLATPQKDTKEGGEGQLDSESATEKKPRAGSTLLSTPRPHKVNTPIGQGEQGKTAALPREPSLPRGVGTDANAILERDGGSSKEKFSSPADPATVSSHRCTFTDQKPKIQGAMAPAPEGEAPAGREPKTCRKQEAELRKKFGLVRDLRVRLTRIPVFRDAEERKSPPGGLENHHSFQEAKFRVEPTGGKEEPNKKETVEQDLDKKRKAKVQKTTSAKRRKPGPDCPVSPNPHGNSPRPQRQPSGGARSAESREAGHPVTTSPVQETSSEPEACSPNNLPSSTWSPACALFEPDLPICQGAFTEDTFPSTPPELDETIRDEKIKRLKQLLREREAALEEMRKKMHQN</sequence>
<dbReference type="HOGENOM" id="CLU_020634_0_0_1"/>
<feature type="compositionally biased region" description="Basic and acidic residues" evidence="2">
    <location>
        <begin position="590"/>
        <end position="638"/>
    </location>
</feature>
<dbReference type="STRING" id="9258.ENSOANP00000022488"/>
<dbReference type="PANTHER" id="PTHR16131">
    <property type="entry name" value="LIGAND-DEPENDENT NUCLEAR RECEPTOR-INTERACTING FACTOR 1"/>
    <property type="match status" value="1"/>
</dbReference>
<dbReference type="CTD" id="55791"/>
<organism evidence="3 4">
    <name type="scientific">Ornithorhynchus anatinus</name>
    <name type="common">Duckbill platypus</name>
    <dbReference type="NCBI Taxonomy" id="9258"/>
    <lineage>
        <taxon>Eukaryota</taxon>
        <taxon>Metazoa</taxon>
        <taxon>Chordata</taxon>
        <taxon>Craniata</taxon>
        <taxon>Vertebrata</taxon>
        <taxon>Euteleostomi</taxon>
        <taxon>Mammalia</taxon>
        <taxon>Monotremata</taxon>
        <taxon>Ornithorhynchidae</taxon>
        <taxon>Ornithorhynchus</taxon>
    </lineage>
</organism>
<feature type="compositionally biased region" description="Basic residues" evidence="2">
    <location>
        <begin position="639"/>
        <end position="654"/>
    </location>
</feature>
<evidence type="ECO:0000256" key="2">
    <source>
        <dbReference type="SAM" id="MobiDB-lite"/>
    </source>
</evidence>
<keyword evidence="4" id="KW-1185">Reference proteome</keyword>
<dbReference type="eggNOG" id="ENOG502QU1A">
    <property type="taxonomic scope" value="Eukaryota"/>
</dbReference>
<evidence type="ECO:0000256" key="1">
    <source>
        <dbReference type="SAM" id="Coils"/>
    </source>
</evidence>
<dbReference type="AlphaFoldDB" id="F6VKB6"/>
<feature type="region of interest" description="Disordered" evidence="2">
    <location>
        <begin position="115"/>
        <end position="148"/>
    </location>
</feature>
<feature type="compositionally biased region" description="Polar residues" evidence="2">
    <location>
        <begin position="528"/>
        <end position="538"/>
    </location>
</feature>
<evidence type="ECO:0000313" key="3">
    <source>
        <dbReference type="Ensembl" id="ENSOANP00000022488.3"/>
    </source>
</evidence>
<gene>
    <name evidence="3" type="primary">LRIF1</name>
</gene>
<keyword evidence="1" id="KW-0175">Coiled coil</keyword>
<dbReference type="InterPro" id="IPR026191">
    <property type="entry name" value="LRIF1"/>
</dbReference>
<dbReference type="Proteomes" id="UP000002279">
    <property type="component" value="Chromosome 7"/>
</dbReference>
<reference evidence="3 4" key="1">
    <citation type="journal article" date="2008" name="Nature">
        <title>Genome analysis of the platypus reveals unique signatures of evolution.</title>
        <authorList>
            <person name="Warren W.C."/>
            <person name="Hillier L.W."/>
            <person name="Marshall Graves J.A."/>
            <person name="Birney E."/>
            <person name="Ponting C.P."/>
            <person name="Grutzner F."/>
            <person name="Belov K."/>
            <person name="Miller W."/>
            <person name="Clarke L."/>
            <person name="Chinwalla A.T."/>
            <person name="Yang S.P."/>
            <person name="Heger A."/>
            <person name="Locke D.P."/>
            <person name="Miethke P."/>
            <person name="Waters P.D."/>
            <person name="Veyrunes F."/>
            <person name="Fulton L."/>
            <person name="Fulton B."/>
            <person name="Graves T."/>
            <person name="Wallis J."/>
            <person name="Puente X.S."/>
            <person name="Lopez-Otin C."/>
            <person name="Ordonez G.R."/>
            <person name="Eichler E.E."/>
            <person name="Chen L."/>
            <person name="Cheng Z."/>
            <person name="Deakin J.E."/>
            <person name="Alsop A."/>
            <person name="Thompson K."/>
            <person name="Kirby P."/>
            <person name="Papenfuss A.T."/>
            <person name="Wakefield M.J."/>
            <person name="Olender T."/>
            <person name="Lancet D."/>
            <person name="Huttley G.A."/>
            <person name="Smit A.F."/>
            <person name="Pask A."/>
            <person name="Temple-Smith P."/>
            <person name="Batzer M.A."/>
            <person name="Walker J.A."/>
            <person name="Konkel M.K."/>
            <person name="Harris R.S."/>
            <person name="Whittington C.M."/>
            <person name="Wong E.S."/>
            <person name="Gemmell N.J."/>
            <person name="Buschiazzo E."/>
            <person name="Vargas Jentzsch I.M."/>
            <person name="Merkel A."/>
            <person name="Schmitz J."/>
            <person name="Zemann A."/>
            <person name="Churakov G."/>
            <person name="Kriegs J.O."/>
            <person name="Brosius J."/>
            <person name="Murchison E.P."/>
            <person name="Sachidanandam R."/>
            <person name="Smith C."/>
            <person name="Hannon G.J."/>
            <person name="Tsend-Ayush E."/>
            <person name="McMillan D."/>
            <person name="Attenborough R."/>
            <person name="Rens W."/>
            <person name="Ferguson-Smith M."/>
            <person name="Lefevre C.M."/>
            <person name="Sharp J.A."/>
            <person name="Nicholas K.R."/>
            <person name="Ray D.A."/>
            <person name="Kube M."/>
            <person name="Reinhardt R."/>
            <person name="Pringle T.H."/>
            <person name="Taylor J."/>
            <person name="Jones R.C."/>
            <person name="Nixon B."/>
            <person name="Dacheux J.L."/>
            <person name="Niwa H."/>
            <person name="Sekita Y."/>
            <person name="Huang X."/>
            <person name="Stark A."/>
            <person name="Kheradpour P."/>
            <person name="Kellis M."/>
            <person name="Flicek P."/>
            <person name="Chen Y."/>
            <person name="Webber C."/>
            <person name="Hardison R."/>
            <person name="Nelson J."/>
            <person name="Hallsworth-Pepin K."/>
            <person name="Delehaunty K."/>
            <person name="Markovic C."/>
            <person name="Minx P."/>
            <person name="Feng Y."/>
            <person name="Kremitzki C."/>
            <person name="Mitreva M."/>
            <person name="Glasscock J."/>
            <person name="Wylie T."/>
            <person name="Wohldmann P."/>
            <person name="Thiru P."/>
            <person name="Nhan M.N."/>
            <person name="Pohl C.S."/>
            <person name="Smith S.M."/>
            <person name="Hou S."/>
            <person name="Nefedov M."/>
            <person name="de Jong P.J."/>
            <person name="Renfree M.B."/>
            <person name="Mardis E.R."/>
            <person name="Wilson R.K."/>
        </authorList>
    </citation>
    <scope>NUCLEOTIDE SEQUENCE [LARGE SCALE GENOMIC DNA]</scope>
    <source>
        <strain evidence="3 4">Glennie</strain>
    </source>
</reference>
<dbReference type="OrthoDB" id="9944055at2759"/>
<dbReference type="Pfam" id="PF15741">
    <property type="entry name" value="LRIF1"/>
    <property type="match status" value="1"/>
</dbReference>
<feature type="compositionally biased region" description="Basic and acidic residues" evidence="2">
    <location>
        <begin position="557"/>
        <end position="567"/>
    </location>
</feature>
<dbReference type="FunCoup" id="F6VKB6">
    <property type="interactions" value="1510"/>
</dbReference>
<feature type="compositionally biased region" description="Basic and acidic residues" evidence="2">
    <location>
        <begin position="509"/>
        <end position="520"/>
    </location>
</feature>
<dbReference type="RefSeq" id="XP_028924850.1">
    <property type="nucleotide sequence ID" value="XM_029069017.2"/>
</dbReference>